<reference evidence="3 4" key="1">
    <citation type="journal article" date="2014" name="Agronomy (Basel)">
        <title>A Draft Genome Sequence for Ensete ventricosum, the Drought-Tolerant Tree Against Hunger.</title>
        <authorList>
            <person name="Harrison J."/>
            <person name="Moore K.A."/>
            <person name="Paszkiewicz K."/>
            <person name="Jones T."/>
            <person name="Grant M."/>
            <person name="Ambacheew D."/>
            <person name="Muzemil S."/>
            <person name="Studholme D.J."/>
        </authorList>
    </citation>
    <scope>NUCLEOTIDE SEQUENCE [LARGE SCALE GENOMIC DNA]</scope>
</reference>
<dbReference type="InterPro" id="IPR026057">
    <property type="entry name" value="TBL_C"/>
</dbReference>
<proteinExistence type="inferred from homology"/>
<evidence type="ECO:0000313" key="3">
    <source>
        <dbReference type="EMBL" id="RRT80039.1"/>
    </source>
</evidence>
<dbReference type="PANTHER" id="PTHR32285:SF14">
    <property type="entry name" value="PROTEIN PMR5"/>
    <property type="match status" value="1"/>
</dbReference>
<gene>
    <name evidence="3" type="ORF">B296_00013790</name>
</gene>
<evidence type="ECO:0000256" key="1">
    <source>
        <dbReference type="ARBA" id="ARBA00007727"/>
    </source>
</evidence>
<dbReference type="GO" id="GO:0005794">
    <property type="term" value="C:Golgi apparatus"/>
    <property type="evidence" value="ECO:0007669"/>
    <property type="project" value="TreeGrafter"/>
</dbReference>
<sequence>MNPMSLRRERERGRVVPSRRRLSEAELVSRGKGGGQRELSINRRVRSHVARLMAPPTPFGVTTSVTRYPVEWNGAASKNCFGETAPVGGWNYTAPYPDQTQVIKGVIKAMTSPAALLDITALSELRKDGHPSVYSGDLTPEQRANPDRSADCSHWCLPGLPDTWNLLLYTALFFA</sequence>
<dbReference type="GO" id="GO:0016413">
    <property type="term" value="F:O-acetyltransferase activity"/>
    <property type="evidence" value="ECO:0007669"/>
    <property type="project" value="InterPro"/>
</dbReference>
<evidence type="ECO:0000313" key="4">
    <source>
        <dbReference type="Proteomes" id="UP000287651"/>
    </source>
</evidence>
<organism evidence="3 4">
    <name type="scientific">Ensete ventricosum</name>
    <name type="common">Abyssinian banana</name>
    <name type="synonym">Musa ensete</name>
    <dbReference type="NCBI Taxonomy" id="4639"/>
    <lineage>
        <taxon>Eukaryota</taxon>
        <taxon>Viridiplantae</taxon>
        <taxon>Streptophyta</taxon>
        <taxon>Embryophyta</taxon>
        <taxon>Tracheophyta</taxon>
        <taxon>Spermatophyta</taxon>
        <taxon>Magnoliopsida</taxon>
        <taxon>Liliopsida</taxon>
        <taxon>Zingiberales</taxon>
        <taxon>Musaceae</taxon>
        <taxon>Ensete</taxon>
    </lineage>
</organism>
<comment type="caution">
    <text evidence="3">The sequence shown here is derived from an EMBL/GenBank/DDBJ whole genome shotgun (WGS) entry which is preliminary data.</text>
</comment>
<comment type="similarity">
    <text evidence="1">Belongs to the PC-esterase family. TBL subfamily.</text>
</comment>
<protein>
    <recommendedName>
        <fullName evidence="2">Trichome birefringence-like C-terminal domain-containing protein</fullName>
    </recommendedName>
</protein>
<accession>A0A427AUU0</accession>
<dbReference type="EMBL" id="AMZH03001247">
    <property type="protein sequence ID" value="RRT80039.1"/>
    <property type="molecule type" value="Genomic_DNA"/>
</dbReference>
<feature type="domain" description="Trichome birefringence-like C-terminal" evidence="2">
    <location>
        <begin position="65"/>
        <end position="170"/>
    </location>
</feature>
<dbReference type="AlphaFoldDB" id="A0A427AUU0"/>
<dbReference type="Proteomes" id="UP000287651">
    <property type="component" value="Unassembled WGS sequence"/>
</dbReference>
<evidence type="ECO:0000259" key="2">
    <source>
        <dbReference type="Pfam" id="PF13839"/>
    </source>
</evidence>
<dbReference type="PANTHER" id="PTHR32285">
    <property type="entry name" value="PROTEIN TRICHOME BIREFRINGENCE-LIKE 9-RELATED"/>
    <property type="match status" value="1"/>
</dbReference>
<name>A0A427AUU0_ENSVE</name>
<dbReference type="InterPro" id="IPR029962">
    <property type="entry name" value="TBL"/>
</dbReference>
<dbReference type="Pfam" id="PF13839">
    <property type="entry name" value="PC-Esterase"/>
    <property type="match status" value="1"/>
</dbReference>